<organism evidence="1 2">
    <name type="scientific">Rhododendron simsii</name>
    <name type="common">Sims's rhododendron</name>
    <dbReference type="NCBI Taxonomy" id="118357"/>
    <lineage>
        <taxon>Eukaryota</taxon>
        <taxon>Viridiplantae</taxon>
        <taxon>Streptophyta</taxon>
        <taxon>Embryophyta</taxon>
        <taxon>Tracheophyta</taxon>
        <taxon>Spermatophyta</taxon>
        <taxon>Magnoliopsida</taxon>
        <taxon>eudicotyledons</taxon>
        <taxon>Gunneridae</taxon>
        <taxon>Pentapetalae</taxon>
        <taxon>asterids</taxon>
        <taxon>Ericales</taxon>
        <taxon>Ericaceae</taxon>
        <taxon>Ericoideae</taxon>
        <taxon>Rhodoreae</taxon>
        <taxon>Rhododendron</taxon>
    </lineage>
</organism>
<accession>A0A834LBN3</accession>
<sequence length="116" mass="13115">MEGSSMFVRQSWNVSHRDSLWCQPKDTSTSVAFHRSYPLFASCSDGMVYPYLNKNPLLFHWKFSEEITSSSGKDFAGSVIRLQCCQVSGSDLFKIKWGRKAFQNGDRTISLGMEGS</sequence>
<dbReference type="EMBL" id="WJXA01000011">
    <property type="protein sequence ID" value="KAF7127480.1"/>
    <property type="molecule type" value="Genomic_DNA"/>
</dbReference>
<name>A0A834LBN3_RHOSS</name>
<evidence type="ECO:0000313" key="2">
    <source>
        <dbReference type="Proteomes" id="UP000626092"/>
    </source>
</evidence>
<proteinExistence type="predicted"/>
<dbReference type="OrthoDB" id="5571054at2759"/>
<protein>
    <submittedName>
        <fullName evidence="1">Uncharacterized protein</fullName>
    </submittedName>
</protein>
<evidence type="ECO:0000313" key="1">
    <source>
        <dbReference type="EMBL" id="KAF7127480.1"/>
    </source>
</evidence>
<comment type="caution">
    <text evidence="1">The sequence shown here is derived from an EMBL/GenBank/DDBJ whole genome shotgun (WGS) entry which is preliminary data.</text>
</comment>
<dbReference type="AlphaFoldDB" id="A0A834LBN3"/>
<dbReference type="Proteomes" id="UP000626092">
    <property type="component" value="Unassembled WGS sequence"/>
</dbReference>
<keyword evidence="2" id="KW-1185">Reference proteome</keyword>
<gene>
    <name evidence="1" type="ORF">RHSIM_Rhsim11G0125000</name>
</gene>
<reference evidence="1" key="1">
    <citation type="submission" date="2019-11" db="EMBL/GenBank/DDBJ databases">
        <authorList>
            <person name="Liu Y."/>
            <person name="Hou J."/>
            <person name="Li T.-Q."/>
            <person name="Guan C.-H."/>
            <person name="Wu X."/>
            <person name="Wu H.-Z."/>
            <person name="Ling F."/>
            <person name="Zhang R."/>
            <person name="Shi X.-G."/>
            <person name="Ren J.-P."/>
            <person name="Chen E.-F."/>
            <person name="Sun J.-M."/>
        </authorList>
    </citation>
    <scope>NUCLEOTIDE SEQUENCE</scope>
    <source>
        <strain evidence="1">Adult_tree_wgs_1</strain>
        <tissue evidence="1">Leaves</tissue>
    </source>
</reference>